<evidence type="ECO:0000259" key="2">
    <source>
        <dbReference type="Pfam" id="PF01458"/>
    </source>
</evidence>
<dbReference type="Proteomes" id="UP000011866">
    <property type="component" value="Chromosome"/>
</dbReference>
<keyword evidence="5" id="KW-1185">Reference proteome</keyword>
<dbReference type="PATRIC" id="fig|1298593.3.peg.2254"/>
<dbReference type="SUPFAM" id="SSF101960">
    <property type="entry name" value="Stabilizer of iron transporter SufD"/>
    <property type="match status" value="1"/>
</dbReference>
<reference evidence="4 5" key="1">
    <citation type="journal article" date="2013" name="Genome Announc.">
        <title>Genome Sequence of Thalassolituus oleivorans MIL-1 (DSM 14913T).</title>
        <authorList>
            <person name="Golyshin P.N."/>
            <person name="Werner J."/>
            <person name="Chernikova T.N."/>
            <person name="Tran H."/>
            <person name="Ferrer M."/>
            <person name="Yakimov M.M."/>
            <person name="Teeling H."/>
            <person name="Golyshina O.V."/>
        </authorList>
    </citation>
    <scope>NUCLEOTIDE SEQUENCE [LARGE SCALE GENOMIC DNA]</scope>
    <source>
        <strain evidence="4 5">MIL-1</strain>
    </source>
</reference>
<dbReference type="InterPro" id="IPR000825">
    <property type="entry name" value="SUF_FeS_clus_asmbl_SufBD_core"/>
</dbReference>
<dbReference type="EMBL" id="HF680312">
    <property type="protein sequence ID" value="CCU72749.1"/>
    <property type="molecule type" value="Genomic_DNA"/>
</dbReference>
<dbReference type="GO" id="GO:0016226">
    <property type="term" value="P:iron-sulfur cluster assembly"/>
    <property type="evidence" value="ECO:0007669"/>
    <property type="project" value="InterPro"/>
</dbReference>
<dbReference type="KEGG" id="tol:TOL_2347"/>
<dbReference type="eggNOG" id="COG0719">
    <property type="taxonomic scope" value="Bacteria"/>
</dbReference>
<dbReference type="PANTHER" id="PTHR30508">
    <property type="entry name" value="FES CLUSTER ASSEMBLY PROTEIN SUF"/>
    <property type="match status" value="1"/>
</dbReference>
<dbReference type="Pfam" id="PF19295">
    <property type="entry name" value="SufBD_N"/>
    <property type="match status" value="1"/>
</dbReference>
<dbReference type="InterPro" id="IPR055346">
    <property type="entry name" value="Fe-S_cluster_assembly_SufBD"/>
</dbReference>
<evidence type="ECO:0000313" key="4">
    <source>
        <dbReference type="EMBL" id="CCU72749.1"/>
    </source>
</evidence>
<dbReference type="RefSeq" id="WP_015487467.1">
    <property type="nucleotide sequence ID" value="NC_020888.1"/>
</dbReference>
<dbReference type="HOGENOM" id="CLU_026231_0_0_6"/>
<dbReference type="InterPro" id="IPR037284">
    <property type="entry name" value="SUF_FeS_clus_asmbl_SufBD_sf"/>
</dbReference>
<organism evidence="4 5">
    <name type="scientific">Thalassolituus oleivorans MIL-1</name>
    <dbReference type="NCBI Taxonomy" id="1298593"/>
    <lineage>
        <taxon>Bacteria</taxon>
        <taxon>Pseudomonadati</taxon>
        <taxon>Pseudomonadota</taxon>
        <taxon>Gammaproteobacteria</taxon>
        <taxon>Oceanospirillales</taxon>
        <taxon>Oceanospirillaceae</taxon>
        <taxon>Thalassolituus</taxon>
    </lineage>
</organism>
<evidence type="ECO:0000259" key="3">
    <source>
        <dbReference type="Pfam" id="PF19295"/>
    </source>
</evidence>
<dbReference type="STRING" id="187493.CN03_06535"/>
<dbReference type="NCBIfam" id="NF008773">
    <property type="entry name" value="PRK11814.1"/>
    <property type="match status" value="1"/>
</dbReference>
<feature type="domain" description="SUF system FeS cluster assembly SufBD N-terminal" evidence="3">
    <location>
        <begin position="141"/>
        <end position="202"/>
    </location>
</feature>
<dbReference type="GeneID" id="79177146"/>
<accession>M5DTA1</accession>
<dbReference type="Pfam" id="PF01458">
    <property type="entry name" value="SUFBD_core"/>
    <property type="match status" value="1"/>
</dbReference>
<dbReference type="InterPro" id="IPR010231">
    <property type="entry name" value="SUF_FeS_clus_asmbl_SufB"/>
</dbReference>
<sequence>MSSNAEIERRMGGEYKAGFISDIQSETLAAGLSEDTVRFISTKKGEPEWLLEWRLKAYHQWLEMKEPEWAHVHFPKIDYQEVSYYSAPKSMEDRPKSLDEIDPELLAVYDKLGIPLQEQMALAGIAVDAVFDSVSLGTTFKAKLEEAGVIFMPISEAVHKHPELVKKYMGSVVPQRDNYFAALNSAVFSDGSFVYIPKGVRCPMELSTYFRINEAKTGQFERTLIIADEGSYVSYLEGCTAPMRDENQLHAAVVELIVLDNAEIKYSTVQNWYPGDAEGKGGIYNFVTKRAVAHTNAKVSWTQVETGSAVTWKYPSCVLKGDNSIGEFYSVALTNNYQQADTGTKMIHLGKNTRSTIISKGISAGKSSNAYRGLVRMNPTAEGARNYTQCDSLLIGDKCGAHTFPYIESKHPSAIIEHEATTSTVSDDQLFLCQQRGIDTEKAVSMIVNGFCKEVFKELPMEFAVEAGKLLEISLEGSVG</sequence>
<evidence type="ECO:0000256" key="1">
    <source>
        <dbReference type="ARBA" id="ARBA00043967"/>
    </source>
</evidence>
<dbReference type="AlphaFoldDB" id="M5DTA1"/>
<dbReference type="NCBIfam" id="TIGR01980">
    <property type="entry name" value="sufB"/>
    <property type="match status" value="1"/>
</dbReference>
<dbReference type="InterPro" id="IPR045595">
    <property type="entry name" value="SufBD_N"/>
</dbReference>
<evidence type="ECO:0000313" key="5">
    <source>
        <dbReference type="Proteomes" id="UP000011866"/>
    </source>
</evidence>
<gene>
    <name evidence="4" type="ORF">TOL_2347</name>
</gene>
<dbReference type="PANTHER" id="PTHR30508:SF1">
    <property type="entry name" value="UPF0051 PROTEIN ABCI8, CHLOROPLASTIC-RELATED"/>
    <property type="match status" value="1"/>
</dbReference>
<name>M5DTA1_9GAMM</name>
<feature type="domain" description="SUF system FeS cluster assembly SufBD core" evidence="2">
    <location>
        <begin position="210"/>
        <end position="451"/>
    </location>
</feature>
<proteinExistence type="inferred from homology"/>
<protein>
    <submittedName>
        <fullName evidence="4">FeS assembly protein SufB</fullName>
    </submittedName>
</protein>
<comment type="similarity">
    <text evidence="1">Belongs to the iron-sulfur cluster assembly SufBD family.</text>
</comment>